<protein>
    <submittedName>
        <fullName evidence="2">Uncharacterized protein</fullName>
    </submittedName>
</protein>
<proteinExistence type="predicted"/>
<organism evidence="2">
    <name type="scientific">Triticum urartu</name>
    <name type="common">Red wild einkorn</name>
    <name type="synonym">Crithodium urartu</name>
    <dbReference type="NCBI Taxonomy" id="4572"/>
    <lineage>
        <taxon>Eukaryota</taxon>
        <taxon>Viridiplantae</taxon>
        <taxon>Streptophyta</taxon>
        <taxon>Embryophyta</taxon>
        <taxon>Tracheophyta</taxon>
        <taxon>Spermatophyta</taxon>
        <taxon>Magnoliopsida</taxon>
        <taxon>Liliopsida</taxon>
        <taxon>Poales</taxon>
        <taxon>Poaceae</taxon>
        <taxon>BOP clade</taxon>
        <taxon>Pooideae</taxon>
        <taxon>Triticodae</taxon>
        <taxon>Triticeae</taxon>
        <taxon>Triticinae</taxon>
        <taxon>Triticum</taxon>
    </lineage>
</organism>
<feature type="region of interest" description="Disordered" evidence="1">
    <location>
        <begin position="163"/>
        <end position="249"/>
    </location>
</feature>
<feature type="region of interest" description="Disordered" evidence="1">
    <location>
        <begin position="1"/>
        <end position="55"/>
    </location>
</feature>
<reference evidence="2" key="1">
    <citation type="journal article" date="2013" name="Nature">
        <title>Draft genome of the wheat A-genome progenitor Triticum urartu.</title>
        <authorList>
            <person name="Ling H.Q."/>
            <person name="Zhao S."/>
            <person name="Liu D."/>
            <person name="Wang J."/>
            <person name="Sun H."/>
            <person name="Zhang C."/>
            <person name="Fan H."/>
            <person name="Li D."/>
            <person name="Dong L."/>
            <person name="Tao Y."/>
            <person name="Gao C."/>
            <person name="Wu H."/>
            <person name="Li Y."/>
            <person name="Cui Y."/>
            <person name="Guo X."/>
            <person name="Zheng S."/>
            <person name="Wang B."/>
            <person name="Yu K."/>
            <person name="Liang Q."/>
            <person name="Yang W."/>
            <person name="Lou X."/>
            <person name="Chen J."/>
            <person name="Feng M."/>
            <person name="Jian J."/>
            <person name="Zhang X."/>
            <person name="Luo G."/>
            <person name="Jiang Y."/>
            <person name="Liu J."/>
            <person name="Wang Z."/>
            <person name="Sha Y."/>
            <person name="Zhang B."/>
            <person name="Wu H."/>
            <person name="Tang D."/>
            <person name="Shen Q."/>
            <person name="Xue P."/>
            <person name="Zou S."/>
            <person name="Wang X."/>
            <person name="Liu X."/>
            <person name="Wang F."/>
            <person name="Yang Y."/>
            <person name="An X."/>
            <person name="Dong Z."/>
            <person name="Zhang K."/>
            <person name="Zhang X."/>
            <person name="Luo M.C."/>
            <person name="Dvorak J."/>
            <person name="Tong Y."/>
            <person name="Wang J."/>
            <person name="Yang H."/>
            <person name="Li Z."/>
            <person name="Wang D."/>
            <person name="Zhang A."/>
            <person name="Wang J."/>
        </authorList>
    </citation>
    <scope>NUCLEOTIDE SEQUENCE</scope>
</reference>
<evidence type="ECO:0000256" key="1">
    <source>
        <dbReference type="SAM" id="MobiDB-lite"/>
    </source>
</evidence>
<dbReference type="eggNOG" id="ENOG502SRTZ">
    <property type="taxonomic scope" value="Eukaryota"/>
</dbReference>
<accession>M8A5T4</accession>
<dbReference type="AlphaFoldDB" id="M8A5T4"/>
<dbReference type="OMA" id="MWNSARS"/>
<name>M8A5T4_TRIUA</name>
<gene>
    <name evidence="2" type="ORF">TRIUR3_05998</name>
</gene>
<evidence type="ECO:0000313" key="2">
    <source>
        <dbReference type="EMBL" id="EMS67381.1"/>
    </source>
</evidence>
<dbReference type="EMBL" id="KD019657">
    <property type="protein sequence ID" value="EMS67381.1"/>
    <property type="molecule type" value="Genomic_DNA"/>
</dbReference>
<dbReference type="STRING" id="4572.M8A5T4"/>
<sequence length="249" mass="25842">MAERARGEDGGVEPEGVVGPYEPGGGAYRPSGLSAEVGGGGAWPPTGIGVPDEGDGYDGVPGVLCGGKWDDGVLELDGGVGAPWSRLPLTSNTVTFFSSPTCGGTQPVSMSSMSTISLSVSAILPMEGGMHPPSRLCASTTTEAGELPRLAGMGLRRRLELRKMASSGRSKSAGGMEPSKSLKRRSRYLRDGSASTTSGKAPTKRLLLRSSSWSRRKRRKVSGTTPQKRLELRCSSARSGSPSGREAGM</sequence>